<feature type="compositionally biased region" description="Low complexity" evidence="1">
    <location>
        <begin position="51"/>
        <end position="60"/>
    </location>
</feature>
<reference evidence="2 3" key="1">
    <citation type="submission" date="2019-12" db="EMBL/GenBank/DDBJ databases">
        <title>Whole genome shotgun sequence of Streptomyces caniferus NBRC 15389.</title>
        <authorList>
            <person name="Ichikawa N."/>
            <person name="Kimura A."/>
            <person name="Kitahashi Y."/>
            <person name="Komaki H."/>
            <person name="Tamura T."/>
        </authorList>
    </citation>
    <scope>NUCLEOTIDE SEQUENCE [LARGE SCALE GENOMIC DNA]</scope>
    <source>
        <strain evidence="2 3">NBRC 15389</strain>
    </source>
</reference>
<sequence length="81" mass="8385">MPVVPEEASRQKGLTVCRWEACRSASRYAASASASPQYGSQAEPLRPPAPGSVAAAVAGGPEPGEHRHGRQERKSGAHPGP</sequence>
<dbReference type="AlphaFoldDB" id="A0A640S6B7"/>
<feature type="compositionally biased region" description="Low complexity" evidence="1">
    <location>
        <begin position="28"/>
        <end position="42"/>
    </location>
</feature>
<dbReference type="Proteomes" id="UP000435837">
    <property type="component" value="Unassembled WGS sequence"/>
</dbReference>
<dbReference type="EMBL" id="BLIN01000003">
    <property type="protein sequence ID" value="GFE06618.1"/>
    <property type="molecule type" value="Genomic_DNA"/>
</dbReference>
<evidence type="ECO:0000313" key="3">
    <source>
        <dbReference type="Proteomes" id="UP000435837"/>
    </source>
</evidence>
<protein>
    <submittedName>
        <fullName evidence="2">Uncharacterized protein</fullName>
    </submittedName>
</protein>
<evidence type="ECO:0000313" key="2">
    <source>
        <dbReference type="EMBL" id="GFE06618.1"/>
    </source>
</evidence>
<proteinExistence type="predicted"/>
<organism evidence="2 3">
    <name type="scientific">Streptomyces caniferus</name>
    <dbReference type="NCBI Taxonomy" id="285557"/>
    <lineage>
        <taxon>Bacteria</taxon>
        <taxon>Bacillati</taxon>
        <taxon>Actinomycetota</taxon>
        <taxon>Actinomycetes</taxon>
        <taxon>Kitasatosporales</taxon>
        <taxon>Streptomycetaceae</taxon>
        <taxon>Streptomyces</taxon>
    </lineage>
</organism>
<name>A0A640S6B7_9ACTN</name>
<evidence type="ECO:0000256" key="1">
    <source>
        <dbReference type="SAM" id="MobiDB-lite"/>
    </source>
</evidence>
<gene>
    <name evidence="2" type="ORF">Scani_28860</name>
</gene>
<accession>A0A640S6B7</accession>
<comment type="caution">
    <text evidence="2">The sequence shown here is derived from an EMBL/GenBank/DDBJ whole genome shotgun (WGS) entry which is preliminary data.</text>
</comment>
<feature type="region of interest" description="Disordered" evidence="1">
    <location>
        <begin position="28"/>
        <end position="81"/>
    </location>
</feature>